<dbReference type="Gene3D" id="4.10.60.10">
    <property type="entry name" value="Zinc finger, CCHC-type"/>
    <property type="match status" value="1"/>
</dbReference>
<organism evidence="3 4">
    <name type="scientific">Diaphorina citri</name>
    <name type="common">Asian citrus psyllid</name>
    <dbReference type="NCBI Taxonomy" id="121845"/>
    <lineage>
        <taxon>Eukaryota</taxon>
        <taxon>Metazoa</taxon>
        <taxon>Ecdysozoa</taxon>
        <taxon>Arthropoda</taxon>
        <taxon>Hexapoda</taxon>
        <taxon>Insecta</taxon>
        <taxon>Pterygota</taxon>
        <taxon>Neoptera</taxon>
        <taxon>Paraneoptera</taxon>
        <taxon>Hemiptera</taxon>
        <taxon>Sternorrhyncha</taxon>
        <taxon>Psylloidea</taxon>
        <taxon>Psyllidae</taxon>
        <taxon>Diaphorininae</taxon>
        <taxon>Diaphorina</taxon>
    </lineage>
</organism>
<keyword evidence="1" id="KW-0862">Zinc</keyword>
<dbReference type="PaxDb" id="121845-A0A3Q0JLN5"/>
<dbReference type="Proteomes" id="UP000079169">
    <property type="component" value="Unplaced"/>
</dbReference>
<dbReference type="GO" id="GO:0003676">
    <property type="term" value="F:nucleic acid binding"/>
    <property type="evidence" value="ECO:0007669"/>
    <property type="project" value="InterPro"/>
</dbReference>
<keyword evidence="3" id="KW-1185">Reference proteome</keyword>
<dbReference type="GeneID" id="113472495"/>
<protein>
    <submittedName>
        <fullName evidence="4">Uncharacterized protein LOC113472495</fullName>
    </submittedName>
</protein>
<dbReference type="PANTHER" id="PTHR33198">
    <property type="entry name" value="ANK_REP_REGION DOMAIN-CONTAINING PROTEIN-RELATED"/>
    <property type="match status" value="1"/>
</dbReference>
<feature type="domain" description="CCHC-type" evidence="2">
    <location>
        <begin position="233"/>
        <end position="247"/>
    </location>
</feature>
<proteinExistence type="predicted"/>
<gene>
    <name evidence="4" type="primary">LOC113472495</name>
</gene>
<reference evidence="4" key="1">
    <citation type="submission" date="2025-08" db="UniProtKB">
        <authorList>
            <consortium name="RefSeq"/>
        </authorList>
    </citation>
    <scope>IDENTIFICATION</scope>
</reference>
<dbReference type="InterPro" id="IPR001878">
    <property type="entry name" value="Znf_CCHC"/>
</dbReference>
<dbReference type="RefSeq" id="XP_026688063.1">
    <property type="nucleotide sequence ID" value="XM_026832262.1"/>
</dbReference>
<sequence length="284" mass="32905">MATNQASIPNLKVKGMTGAQVYENWKVFQFQFRNFLLAFNHSEAKEEKKVALLLHLLGPEVVNIFQSFSVDLTKVKCDDLIQKFEDFFSPKKKLSLERHKFFTRHQKPQESIESYVTDLKNLASTCEFKNLTESLIKDIFIVGLEEDNQHIKERLLQENEDKTLADIIDIARTIEMSRTNQNMKVQNDVMKVQTRDASKSKNVWKPGERTKKQCTRCGLQFHPVKVCPAAKAKCYKCAKIGHYGKMCFFKQRNVAMLAEEDKEDADYTQLFDQGSHYFIGSILE</sequence>
<evidence type="ECO:0000256" key="1">
    <source>
        <dbReference type="PROSITE-ProRule" id="PRU00047"/>
    </source>
</evidence>
<evidence type="ECO:0000313" key="4">
    <source>
        <dbReference type="RefSeq" id="XP_026688063.1"/>
    </source>
</evidence>
<dbReference type="GO" id="GO:0008270">
    <property type="term" value="F:zinc ion binding"/>
    <property type="evidence" value="ECO:0007669"/>
    <property type="project" value="UniProtKB-KW"/>
</dbReference>
<accession>A0A3Q0JLN5</accession>
<dbReference type="STRING" id="121845.A0A3Q0JLN5"/>
<keyword evidence="1" id="KW-0863">Zinc-finger</keyword>
<name>A0A3Q0JLN5_DIACI</name>
<feature type="non-terminal residue" evidence="4">
    <location>
        <position position="284"/>
    </location>
</feature>
<keyword evidence="1" id="KW-0479">Metal-binding</keyword>
<dbReference type="PANTHER" id="PTHR33198:SF20">
    <property type="entry name" value="RETROTRANSPOSON GAG DOMAIN-CONTAINING PROTEIN"/>
    <property type="match status" value="1"/>
</dbReference>
<dbReference type="PROSITE" id="PS50158">
    <property type="entry name" value="ZF_CCHC"/>
    <property type="match status" value="1"/>
</dbReference>
<dbReference type="KEGG" id="dci:113472495"/>
<evidence type="ECO:0000259" key="2">
    <source>
        <dbReference type="PROSITE" id="PS50158"/>
    </source>
</evidence>
<dbReference type="AlphaFoldDB" id="A0A3Q0JLN5"/>
<evidence type="ECO:0000313" key="3">
    <source>
        <dbReference type="Proteomes" id="UP000079169"/>
    </source>
</evidence>